<dbReference type="InterPro" id="IPR012347">
    <property type="entry name" value="Ferritin-like"/>
</dbReference>
<comment type="caution">
    <text evidence="2">The sequence shown here is derived from an EMBL/GenBank/DDBJ whole genome shotgun (WGS) entry which is preliminary data.</text>
</comment>
<dbReference type="InterPro" id="IPR009078">
    <property type="entry name" value="Ferritin-like_SF"/>
</dbReference>
<evidence type="ECO:0000313" key="3">
    <source>
        <dbReference type="Proteomes" id="UP000004528"/>
    </source>
</evidence>
<gene>
    <name evidence="2" type="ORF">HMPREF0877_0763</name>
</gene>
<accession>C5R9W8</accession>
<evidence type="ECO:0000313" key="2">
    <source>
        <dbReference type="EMBL" id="EER74990.1"/>
    </source>
</evidence>
<organism evidence="2 3">
    <name type="scientific">Weissella paramesenteroides ATCC 33313</name>
    <dbReference type="NCBI Taxonomy" id="585506"/>
    <lineage>
        <taxon>Bacteria</taxon>
        <taxon>Bacillati</taxon>
        <taxon>Bacillota</taxon>
        <taxon>Bacilli</taxon>
        <taxon>Lactobacillales</taxon>
        <taxon>Lactobacillaceae</taxon>
        <taxon>Weissella</taxon>
    </lineage>
</organism>
<dbReference type="eggNOG" id="COG0783">
    <property type="taxonomic scope" value="Bacteria"/>
</dbReference>
<sequence>MYSQSKLNKEKTMTTPTELFTAEVKQADIDHHTPTAGAMTGHIVANLAVLANKLQQAKWYVKGSQVTMLKDLFNQLLLQAYGQKDQLGETLIDENLIVPSVQKEFDTYTMLEENGQNKYETTDWLINNLVHDYDTENMFITRAIKLANKEDRPVLALTLTNLLAANNHNIATLQALLGKTARDGLDEEE</sequence>
<dbReference type="InterPro" id="IPR008331">
    <property type="entry name" value="Ferritin_DPS_dom"/>
</dbReference>
<dbReference type="EMBL" id="ACKU01000010">
    <property type="protein sequence ID" value="EER74990.1"/>
    <property type="molecule type" value="Genomic_DNA"/>
</dbReference>
<dbReference type="SUPFAM" id="SSF47240">
    <property type="entry name" value="Ferritin-like"/>
    <property type="match status" value="1"/>
</dbReference>
<dbReference type="GO" id="GO:0008199">
    <property type="term" value="F:ferric iron binding"/>
    <property type="evidence" value="ECO:0007669"/>
    <property type="project" value="InterPro"/>
</dbReference>
<reference evidence="2 3" key="1">
    <citation type="submission" date="2009-04" db="EMBL/GenBank/DDBJ databases">
        <authorList>
            <person name="Qin X."/>
            <person name="Bachman B."/>
            <person name="Battles P."/>
            <person name="Bell A."/>
            <person name="Bess C."/>
            <person name="Bickham C."/>
            <person name="Chaboub L."/>
            <person name="Chen D."/>
            <person name="Coyle M."/>
            <person name="Deiros D.R."/>
            <person name="Dinh H."/>
            <person name="Forbes L."/>
            <person name="Fowler G."/>
            <person name="Francisco L."/>
            <person name="Fu Q."/>
            <person name="Gubbala S."/>
            <person name="Hale W."/>
            <person name="Han Y."/>
            <person name="Hemphill L."/>
            <person name="Highlander S.K."/>
            <person name="Hirani K."/>
            <person name="Hogues M."/>
            <person name="Jackson L."/>
            <person name="Jakkamsetti A."/>
            <person name="Javaid M."/>
            <person name="Jiang H."/>
            <person name="Korchina V."/>
            <person name="Kovar C."/>
            <person name="Lara F."/>
            <person name="Lee S."/>
            <person name="Mata R."/>
            <person name="Mathew T."/>
            <person name="Moen C."/>
            <person name="Morales K."/>
            <person name="Munidasa M."/>
            <person name="Nazareth L."/>
            <person name="Ngo R."/>
            <person name="Nguyen L."/>
            <person name="Okwuonu G."/>
            <person name="Ongeri F."/>
            <person name="Patil S."/>
            <person name="Petrosino J."/>
            <person name="Pham C."/>
            <person name="Pham P."/>
            <person name="Pu L.-L."/>
            <person name="Puazo M."/>
            <person name="Raj R."/>
            <person name="Reid J."/>
            <person name="Rouhana J."/>
            <person name="Saada N."/>
            <person name="Shang Y."/>
            <person name="Simmons D."/>
            <person name="Thornton R."/>
            <person name="Warren J."/>
            <person name="Weissenberger G."/>
            <person name="Zhang J."/>
            <person name="Zhang L."/>
            <person name="Zhou C."/>
            <person name="Zhu D."/>
            <person name="Muzny D."/>
            <person name="Worley K."/>
            <person name="Gibbs R."/>
        </authorList>
    </citation>
    <scope>NUCLEOTIDE SEQUENCE [LARGE SCALE GENOMIC DNA]</scope>
    <source>
        <strain evidence="2 3">ATCC 33313</strain>
    </source>
</reference>
<dbReference type="AlphaFoldDB" id="C5R9W8"/>
<name>C5R9W8_WEIPA</name>
<evidence type="ECO:0000259" key="1">
    <source>
        <dbReference type="Pfam" id="PF00210"/>
    </source>
</evidence>
<dbReference type="STRING" id="585506.HMPREF0877_0763"/>
<dbReference type="Gene3D" id="1.20.1260.10">
    <property type="match status" value="1"/>
</dbReference>
<keyword evidence="3" id="KW-1185">Reference proteome</keyword>
<feature type="domain" description="Ferritin/DPS" evidence="1">
    <location>
        <begin position="43"/>
        <end position="182"/>
    </location>
</feature>
<dbReference type="Proteomes" id="UP000004528">
    <property type="component" value="Unassembled WGS sequence"/>
</dbReference>
<dbReference type="HOGENOM" id="CLU_098183_3_0_9"/>
<dbReference type="Pfam" id="PF00210">
    <property type="entry name" value="Ferritin"/>
    <property type="match status" value="1"/>
</dbReference>
<protein>
    <recommendedName>
        <fullName evidence="1">Ferritin/DPS domain-containing protein</fullName>
    </recommendedName>
</protein>
<proteinExistence type="predicted"/>